<evidence type="ECO:0000256" key="4">
    <source>
        <dbReference type="PROSITE-ProRule" id="PRU00169"/>
    </source>
</evidence>
<reference evidence="6 7" key="1">
    <citation type="submission" date="2022-11" db="EMBL/GenBank/DDBJ databases">
        <authorList>
            <person name="Siebert D."/>
            <person name="Busche T."/>
            <person name="Saydam E."/>
            <person name="Kalinowski J."/>
            <person name="Ruckert C."/>
            <person name="Blombach B."/>
        </authorList>
    </citation>
    <scope>NUCLEOTIDE SEQUENCE [LARGE SCALE GENOMIC DNA]</scope>
    <source>
        <strain evidence="6 7">DSM 1083</strain>
    </source>
</reference>
<evidence type="ECO:0000256" key="2">
    <source>
        <dbReference type="ARBA" id="ARBA00023015"/>
    </source>
</evidence>
<dbReference type="InterPro" id="IPR001789">
    <property type="entry name" value="Sig_transdc_resp-reg_receiver"/>
</dbReference>
<dbReference type="InterPro" id="IPR011006">
    <property type="entry name" value="CheY-like_superfamily"/>
</dbReference>
<evidence type="ECO:0000259" key="5">
    <source>
        <dbReference type="PROSITE" id="PS50110"/>
    </source>
</evidence>
<dbReference type="PANTHER" id="PTHR44591">
    <property type="entry name" value="STRESS RESPONSE REGULATOR PROTEIN 1"/>
    <property type="match status" value="1"/>
</dbReference>
<feature type="modified residue" description="4-aspartylphosphate" evidence="4">
    <location>
        <position position="57"/>
    </location>
</feature>
<gene>
    <name evidence="6" type="ORF">AFIC_002602</name>
</gene>
<dbReference type="Proteomes" id="UP001213907">
    <property type="component" value="Chromosome"/>
</dbReference>
<evidence type="ECO:0000256" key="1">
    <source>
        <dbReference type="ARBA" id="ARBA00022553"/>
    </source>
</evidence>
<dbReference type="SMART" id="SM00448">
    <property type="entry name" value="REC"/>
    <property type="match status" value="1"/>
</dbReference>
<dbReference type="SUPFAM" id="SSF52172">
    <property type="entry name" value="CheY-like"/>
    <property type="match status" value="1"/>
</dbReference>
<keyword evidence="3" id="KW-0804">Transcription</keyword>
<accession>A0ABY8BM25</accession>
<evidence type="ECO:0000313" key="6">
    <source>
        <dbReference type="EMBL" id="WEF51038.1"/>
    </source>
</evidence>
<keyword evidence="1 4" id="KW-0597">Phosphoprotein</keyword>
<dbReference type="InterPro" id="IPR050595">
    <property type="entry name" value="Bact_response_regulator"/>
</dbReference>
<dbReference type="PANTHER" id="PTHR44591:SF3">
    <property type="entry name" value="RESPONSE REGULATORY DOMAIN-CONTAINING PROTEIN"/>
    <property type="match status" value="1"/>
</dbReference>
<protein>
    <submittedName>
        <fullName evidence="6">Response regulator</fullName>
    </submittedName>
</protein>
<evidence type="ECO:0000313" key="7">
    <source>
        <dbReference type="Proteomes" id="UP001213907"/>
    </source>
</evidence>
<evidence type="ECO:0000256" key="3">
    <source>
        <dbReference type="ARBA" id="ARBA00023163"/>
    </source>
</evidence>
<dbReference type="PROSITE" id="PS50110">
    <property type="entry name" value="RESPONSE_REGULATORY"/>
    <property type="match status" value="1"/>
</dbReference>
<name>A0ABY8BM25_AFICR</name>
<keyword evidence="2" id="KW-0805">Transcription regulation</keyword>
<keyword evidence="7" id="KW-1185">Reference proteome</keyword>
<dbReference type="EMBL" id="CP113162">
    <property type="protein sequence ID" value="WEF51038.1"/>
    <property type="molecule type" value="Genomic_DNA"/>
</dbReference>
<organism evidence="6 7">
    <name type="scientific">Afipia carboxydohydrogena</name>
    <name type="common">Pseudomonas carboxydohydrogena</name>
    <dbReference type="NCBI Taxonomy" id="290"/>
    <lineage>
        <taxon>Bacteria</taxon>
        <taxon>Pseudomonadati</taxon>
        <taxon>Pseudomonadota</taxon>
        <taxon>Alphaproteobacteria</taxon>
        <taxon>Hyphomicrobiales</taxon>
        <taxon>Nitrobacteraceae</taxon>
        <taxon>Afipia</taxon>
    </lineage>
</organism>
<proteinExistence type="predicted"/>
<feature type="domain" description="Response regulatory" evidence="5">
    <location>
        <begin position="8"/>
        <end position="122"/>
    </location>
</feature>
<dbReference type="Gene3D" id="3.40.50.2300">
    <property type="match status" value="1"/>
</dbReference>
<dbReference type="RefSeq" id="WP_275246653.1">
    <property type="nucleotide sequence ID" value="NZ_BAABDX010000001.1"/>
</dbReference>
<dbReference type="Pfam" id="PF00072">
    <property type="entry name" value="Response_reg"/>
    <property type="match status" value="1"/>
</dbReference>
<sequence>MSSLRKSTVYVIDDDPDVLGSLRFLLEAEGFETLTFRTASAALETDVPRHADCFIIDYKMPGMNGLDLVTRLHSQNVQVPMILITGDPDEGISAKALAAGVHYVLRKPHLEESLIAHIRQAMQDSPSPARPS</sequence>